<reference evidence="1" key="1">
    <citation type="journal article" date="2014" name="Front. Microbiol.">
        <title>High frequency of phylogenetically diverse reductive dehalogenase-homologous genes in deep subseafloor sedimentary metagenomes.</title>
        <authorList>
            <person name="Kawai M."/>
            <person name="Futagami T."/>
            <person name="Toyoda A."/>
            <person name="Takaki Y."/>
            <person name="Nishi S."/>
            <person name="Hori S."/>
            <person name="Arai W."/>
            <person name="Tsubouchi T."/>
            <person name="Morono Y."/>
            <person name="Uchiyama I."/>
            <person name="Ito T."/>
            <person name="Fujiyama A."/>
            <person name="Inagaki F."/>
            <person name="Takami H."/>
        </authorList>
    </citation>
    <scope>NUCLEOTIDE SEQUENCE</scope>
    <source>
        <strain evidence="1">Expedition CK06-06</strain>
    </source>
</reference>
<dbReference type="InterPro" id="IPR013389">
    <property type="entry name" value="CRISPR-assoc_prot_Cas8b"/>
</dbReference>
<dbReference type="EMBL" id="BARW01012748">
    <property type="protein sequence ID" value="GAI73350.1"/>
    <property type="molecule type" value="Genomic_DNA"/>
</dbReference>
<protein>
    <submittedName>
        <fullName evidence="1">Uncharacterized protein</fullName>
    </submittedName>
</protein>
<gene>
    <name evidence="1" type="ORF">S12H4_23831</name>
</gene>
<accession>X1SD50</accession>
<dbReference type="AlphaFoldDB" id="X1SD50"/>
<organism evidence="1">
    <name type="scientific">marine sediment metagenome</name>
    <dbReference type="NCBI Taxonomy" id="412755"/>
    <lineage>
        <taxon>unclassified sequences</taxon>
        <taxon>metagenomes</taxon>
        <taxon>ecological metagenomes</taxon>
    </lineage>
</organism>
<comment type="caution">
    <text evidence="1">The sequence shown here is derived from an EMBL/GenBank/DDBJ whole genome shotgun (WGS) entry which is preliminary data.</text>
</comment>
<feature type="non-terminal residue" evidence="1">
    <location>
        <position position="172"/>
    </location>
</feature>
<evidence type="ECO:0000313" key="1">
    <source>
        <dbReference type="EMBL" id="GAI73350.1"/>
    </source>
</evidence>
<dbReference type="Pfam" id="PF09484">
    <property type="entry name" value="Cas_TM1802"/>
    <property type="match status" value="1"/>
</dbReference>
<proteinExistence type="predicted"/>
<sequence length="172" mass="19702">MNGKFKDCIETIMTDFFIKKEYTDRDRIEQIYYIDPDKFDFSSKDLKNLKEVENKLITPNTKGGIKKTVENLTRGITKNLLLAINLSADEVSLYTVKIDSNLICQRVEYKDMIFNEKIGTLFNENGDYKGNFQNATCLVCGKKDTSTTSNATNLDFKFYMTDKIGFSSNLDG</sequence>
<name>X1SD50_9ZZZZ</name>